<evidence type="ECO:0000313" key="3">
    <source>
        <dbReference type="EMBL" id="PZN78741.1"/>
    </source>
</evidence>
<dbReference type="PANTHER" id="PTHR30203">
    <property type="entry name" value="OUTER MEMBRANE CATION EFFLUX PROTEIN"/>
    <property type="match status" value="1"/>
</dbReference>
<keyword evidence="2" id="KW-0472">Membrane</keyword>
<dbReference type="SUPFAM" id="SSF56954">
    <property type="entry name" value="Outer membrane efflux proteins (OEP)"/>
    <property type="match status" value="1"/>
</dbReference>
<evidence type="ECO:0000256" key="1">
    <source>
        <dbReference type="ARBA" id="ARBA00007613"/>
    </source>
</evidence>
<dbReference type="GO" id="GO:0015562">
    <property type="term" value="F:efflux transmembrane transporter activity"/>
    <property type="evidence" value="ECO:0007669"/>
    <property type="project" value="InterPro"/>
</dbReference>
<sequence>MGHAPDNYTPKPCHCFGYSAILRFWLAGLVLISLSSSLALAAEPVKLSEGQAIALFYQRNLNLLAARYNIDNYRAQEVIAAAIPNPTISVQVLELSRNPNQNATAQGCPTSATGGNINCGPAMYATFSQLIEMAGKRGLRMQSSAIATQAAESDFRDAVRIFSNMVRDAYYGLAQAQQVRGLMQEIVNYYKDIVASNRLRFQAGDIAESDFIRIETESLRANSDLDNAQAAVEQAQGSLATILNWPDKSMQFVAEDRQPQFKDIGQDLSREAMINKALSLRPDLEGDKQRADQAAKNLVLAHRLKYPDVTVNAGYARDPSNVVKDTGFAGVSLEVPVFYQYQGEAGQAAVNLSQMRLAAEQTELGVRNDVVSAYANWVSTNKVVKRYEAELLKHATQIRERMELAYRHGATTVLDFIDAQRTYKSVMLDYYTASINRVNAYYDLAKSLAVEPNADLTAHADDPQKIDAGRLRTINSANRPVSVE</sequence>
<comment type="similarity">
    <text evidence="1">Belongs to the outer membrane factor (OMF) (TC 1.B.17) family.</text>
</comment>
<dbReference type="Pfam" id="PF02321">
    <property type="entry name" value="OEP"/>
    <property type="match status" value="2"/>
</dbReference>
<proteinExistence type="inferred from homology"/>
<dbReference type="AlphaFoldDB" id="A0A2W4R3M1"/>
<evidence type="ECO:0000313" key="4">
    <source>
        <dbReference type="Proteomes" id="UP000249396"/>
    </source>
</evidence>
<dbReference type="InterPro" id="IPR003423">
    <property type="entry name" value="OMP_efflux"/>
</dbReference>
<reference evidence="3 4" key="1">
    <citation type="journal article" date="2018" name="Aquat. Microb. Ecol.">
        <title>Gammaproteobacterial methanotrophs dominate.</title>
        <authorList>
            <person name="Rissanen A.J."/>
            <person name="Saarenheimo J."/>
            <person name="Tiirola M."/>
            <person name="Peura S."/>
            <person name="Aalto S.L."/>
            <person name="Karvinen A."/>
            <person name="Nykanen H."/>
        </authorList>
    </citation>
    <scope>NUCLEOTIDE SEQUENCE [LARGE SCALE GENOMIC DNA]</scope>
    <source>
        <strain evidence="3">AMbin10</strain>
    </source>
</reference>
<dbReference type="PANTHER" id="PTHR30203:SF24">
    <property type="entry name" value="BLR4935 PROTEIN"/>
    <property type="match status" value="1"/>
</dbReference>
<name>A0A2W4R3M1_9GAMM</name>
<feature type="transmembrane region" description="Helical" evidence="2">
    <location>
        <begin position="20"/>
        <end position="41"/>
    </location>
</feature>
<keyword evidence="2" id="KW-0812">Transmembrane</keyword>
<dbReference type="Proteomes" id="UP000249396">
    <property type="component" value="Unassembled WGS sequence"/>
</dbReference>
<dbReference type="Gene3D" id="1.20.1600.10">
    <property type="entry name" value="Outer membrane efflux proteins (OEP)"/>
    <property type="match status" value="1"/>
</dbReference>
<evidence type="ECO:0000256" key="2">
    <source>
        <dbReference type="SAM" id="Phobius"/>
    </source>
</evidence>
<dbReference type="EMBL" id="QJPH01000314">
    <property type="protein sequence ID" value="PZN78741.1"/>
    <property type="molecule type" value="Genomic_DNA"/>
</dbReference>
<dbReference type="InterPro" id="IPR010131">
    <property type="entry name" value="MdtP/NodT-like"/>
</dbReference>
<accession>A0A2W4R3M1</accession>
<organism evidence="3 4">
    <name type="scientific">Candidatus Methylumidiphilus alinenensis</name>
    <dbReference type="NCBI Taxonomy" id="2202197"/>
    <lineage>
        <taxon>Bacteria</taxon>
        <taxon>Pseudomonadati</taxon>
        <taxon>Pseudomonadota</taxon>
        <taxon>Gammaproteobacteria</taxon>
        <taxon>Methylococcales</taxon>
        <taxon>Candidatus Methylumidiphilus</taxon>
    </lineage>
</organism>
<comment type="caution">
    <text evidence="3">The sequence shown here is derived from an EMBL/GenBank/DDBJ whole genome shotgun (WGS) entry which is preliminary data.</text>
</comment>
<keyword evidence="2" id="KW-1133">Transmembrane helix</keyword>
<gene>
    <name evidence="3" type="ORF">DM484_12385</name>
</gene>
<protein>
    <submittedName>
        <fullName evidence="3">TolC family protein</fullName>
    </submittedName>
</protein>